<dbReference type="OrthoDB" id="9785673at2"/>
<dbReference type="Pfam" id="PF22435">
    <property type="entry name" value="MRM3-like_sub_bind"/>
    <property type="match status" value="1"/>
</dbReference>
<reference evidence="5 6" key="1">
    <citation type="submission" date="2019-03" db="EMBL/GenBank/DDBJ databases">
        <title>Genomic Encyclopedia of Type Strains, Phase IV (KMG-IV): sequencing the most valuable type-strain genomes for metagenomic binning, comparative biology and taxonomic classification.</title>
        <authorList>
            <person name="Goeker M."/>
        </authorList>
    </citation>
    <scope>NUCLEOTIDE SEQUENCE [LARGE SCALE GENOMIC DNA]</scope>
    <source>
        <strain evidence="5 6">DSM 100451</strain>
    </source>
</reference>
<protein>
    <submittedName>
        <fullName evidence="5">TrmH family RNA methyltransferase</fullName>
    </submittedName>
</protein>
<dbReference type="GeneID" id="97380597"/>
<dbReference type="GO" id="GO:0008173">
    <property type="term" value="F:RNA methyltransferase activity"/>
    <property type="evidence" value="ECO:0007669"/>
    <property type="project" value="InterPro"/>
</dbReference>
<proteinExistence type="inferred from homology"/>
<dbReference type="EMBL" id="SLUM01000020">
    <property type="protein sequence ID" value="TCL54683.1"/>
    <property type="molecule type" value="Genomic_DNA"/>
</dbReference>
<evidence type="ECO:0000256" key="1">
    <source>
        <dbReference type="ARBA" id="ARBA00007228"/>
    </source>
</evidence>
<comment type="similarity">
    <text evidence="1">Belongs to the class IV-like SAM-binding methyltransferase superfamily. RNA methyltransferase TrmH family.</text>
</comment>
<dbReference type="PANTHER" id="PTHR43191">
    <property type="entry name" value="RRNA METHYLTRANSFERASE 3"/>
    <property type="match status" value="1"/>
</dbReference>
<dbReference type="Gene3D" id="3.40.1280.10">
    <property type="match status" value="1"/>
</dbReference>
<dbReference type="InterPro" id="IPR029064">
    <property type="entry name" value="Ribosomal_eL30-like_sf"/>
</dbReference>
<keyword evidence="2 5" id="KW-0489">Methyltransferase</keyword>
<dbReference type="RefSeq" id="WP_058963214.1">
    <property type="nucleotide sequence ID" value="NZ_CABKVM010000013.1"/>
</dbReference>
<evidence type="ECO:0000256" key="2">
    <source>
        <dbReference type="ARBA" id="ARBA00022603"/>
    </source>
</evidence>
<dbReference type="SUPFAM" id="SSF75217">
    <property type="entry name" value="alpha/beta knot"/>
    <property type="match status" value="1"/>
</dbReference>
<evidence type="ECO:0000256" key="3">
    <source>
        <dbReference type="ARBA" id="ARBA00022679"/>
    </source>
</evidence>
<evidence type="ECO:0000259" key="4">
    <source>
        <dbReference type="SMART" id="SM00967"/>
    </source>
</evidence>
<dbReference type="Gene3D" id="3.30.1330.30">
    <property type="match status" value="1"/>
</dbReference>
<feature type="domain" description="RNA 2-O ribose methyltransferase substrate binding" evidence="4">
    <location>
        <begin position="33"/>
        <end position="102"/>
    </location>
</feature>
<sequence length="260" mass="27742">MPERITSRENGKIKYACKLAQSAAFRLEEKAFFAEGLKLCQELAKSCPIKVIYYTEKALAKTPDLKRFDCEQYLVQDHVAEKLAGTQSNQGVFAVFGQPVANFLDLPHNGRFLALERVQDPGNVGALIRSAAAFGFDGVILSPGCADPFGPKVLRASMGAAGRMPVVTCPNLADALAQLRAWGSTCLAAALYNSRPLHEVDGSYPNGVCVVIGSEGQGLSDGVIAACDAAVRIPITSKVESLNASVAGSVLLWHFRGEIQ</sequence>
<comment type="caution">
    <text evidence="5">The sequence shown here is derived from an EMBL/GenBank/DDBJ whole genome shotgun (WGS) entry which is preliminary data.</text>
</comment>
<dbReference type="InterPro" id="IPR053888">
    <property type="entry name" value="MRM3-like_sub_bind"/>
</dbReference>
<dbReference type="InterPro" id="IPR051259">
    <property type="entry name" value="rRNA_Methyltransferase"/>
</dbReference>
<dbReference type="CDD" id="cd18095">
    <property type="entry name" value="SpoU-like_rRNA-MTase"/>
    <property type="match status" value="1"/>
</dbReference>
<keyword evidence="3 5" id="KW-0808">Transferase</keyword>
<dbReference type="PANTHER" id="PTHR43191:SF2">
    <property type="entry name" value="RRNA METHYLTRANSFERASE 3, MITOCHONDRIAL"/>
    <property type="match status" value="1"/>
</dbReference>
<evidence type="ECO:0000313" key="6">
    <source>
        <dbReference type="Proteomes" id="UP000295184"/>
    </source>
</evidence>
<dbReference type="InterPro" id="IPR013123">
    <property type="entry name" value="SpoU_subst-bd"/>
</dbReference>
<dbReference type="GO" id="GO:0032259">
    <property type="term" value="P:methylation"/>
    <property type="evidence" value="ECO:0007669"/>
    <property type="project" value="UniProtKB-KW"/>
</dbReference>
<dbReference type="SUPFAM" id="SSF55315">
    <property type="entry name" value="L30e-like"/>
    <property type="match status" value="1"/>
</dbReference>
<dbReference type="GO" id="GO:0006396">
    <property type="term" value="P:RNA processing"/>
    <property type="evidence" value="ECO:0007669"/>
    <property type="project" value="InterPro"/>
</dbReference>
<dbReference type="STRING" id="1650663.GCA_001486665_00722"/>
<gene>
    <name evidence="5" type="ORF">EDD77_12015</name>
</gene>
<dbReference type="InterPro" id="IPR001537">
    <property type="entry name" value="SpoU_MeTrfase"/>
</dbReference>
<dbReference type="InterPro" id="IPR029026">
    <property type="entry name" value="tRNA_m1G_MTases_N"/>
</dbReference>
<dbReference type="SMART" id="SM00967">
    <property type="entry name" value="SpoU_sub_bind"/>
    <property type="match status" value="1"/>
</dbReference>
<dbReference type="GO" id="GO:0003723">
    <property type="term" value="F:RNA binding"/>
    <property type="evidence" value="ECO:0007669"/>
    <property type="project" value="InterPro"/>
</dbReference>
<dbReference type="AlphaFoldDB" id="A0A4R1QP50"/>
<dbReference type="GO" id="GO:0005737">
    <property type="term" value="C:cytoplasm"/>
    <property type="evidence" value="ECO:0007669"/>
    <property type="project" value="UniProtKB-ARBA"/>
</dbReference>
<evidence type="ECO:0000313" key="5">
    <source>
        <dbReference type="EMBL" id="TCL54683.1"/>
    </source>
</evidence>
<accession>A0A4R1QP50</accession>
<name>A0A4R1QP50_9FIRM</name>
<dbReference type="InterPro" id="IPR029028">
    <property type="entry name" value="Alpha/beta_knot_MTases"/>
</dbReference>
<dbReference type="Proteomes" id="UP000295184">
    <property type="component" value="Unassembled WGS sequence"/>
</dbReference>
<dbReference type="Pfam" id="PF00588">
    <property type="entry name" value="SpoU_methylase"/>
    <property type="match status" value="1"/>
</dbReference>
<organism evidence="5 6">
    <name type="scientific">Allofournierella massiliensis</name>
    <dbReference type="NCBI Taxonomy" id="1650663"/>
    <lineage>
        <taxon>Bacteria</taxon>
        <taxon>Bacillati</taxon>
        <taxon>Bacillota</taxon>
        <taxon>Clostridia</taxon>
        <taxon>Eubacteriales</taxon>
        <taxon>Oscillospiraceae</taxon>
        <taxon>Allofournierella</taxon>
    </lineage>
</organism>